<reference evidence="1 2" key="1">
    <citation type="submission" date="2024-02" db="EMBL/GenBank/DDBJ databases">
        <title>High-quality chromosome-scale genome assembly of Pensacola bahiagrass (Paspalum notatum Flugge var. saurae).</title>
        <authorList>
            <person name="Vega J.M."/>
            <person name="Podio M."/>
            <person name="Orjuela J."/>
            <person name="Siena L.A."/>
            <person name="Pessino S.C."/>
            <person name="Combes M.C."/>
            <person name="Mariac C."/>
            <person name="Albertini E."/>
            <person name="Pupilli F."/>
            <person name="Ortiz J.P.A."/>
            <person name="Leblanc O."/>
        </authorList>
    </citation>
    <scope>NUCLEOTIDE SEQUENCE [LARGE SCALE GENOMIC DNA]</scope>
    <source>
        <strain evidence="1">R1</strain>
        <tissue evidence="1">Leaf</tissue>
    </source>
</reference>
<dbReference type="AlphaFoldDB" id="A0AAQ3PYI5"/>
<gene>
    <name evidence="1" type="ORF">U9M48_005899</name>
</gene>
<organism evidence="1 2">
    <name type="scientific">Paspalum notatum var. saurae</name>
    <dbReference type="NCBI Taxonomy" id="547442"/>
    <lineage>
        <taxon>Eukaryota</taxon>
        <taxon>Viridiplantae</taxon>
        <taxon>Streptophyta</taxon>
        <taxon>Embryophyta</taxon>
        <taxon>Tracheophyta</taxon>
        <taxon>Spermatophyta</taxon>
        <taxon>Magnoliopsida</taxon>
        <taxon>Liliopsida</taxon>
        <taxon>Poales</taxon>
        <taxon>Poaceae</taxon>
        <taxon>PACMAD clade</taxon>
        <taxon>Panicoideae</taxon>
        <taxon>Andropogonodae</taxon>
        <taxon>Paspaleae</taxon>
        <taxon>Paspalinae</taxon>
        <taxon>Paspalum</taxon>
    </lineage>
</organism>
<dbReference type="Proteomes" id="UP001341281">
    <property type="component" value="Chromosome 02"/>
</dbReference>
<sequence>MGENQGIEQVLGKLVELLAAKKGEVSSSSRDIVVHTEPVQRIELMPNDVKLEGIKNYLAWSRRALRQKKLEGFVNGESDEPKDNQVLNGAHGMLPILW</sequence>
<keyword evidence="2" id="KW-1185">Reference proteome</keyword>
<protein>
    <submittedName>
        <fullName evidence="1">Uncharacterized protein</fullName>
    </submittedName>
</protein>
<evidence type="ECO:0000313" key="1">
    <source>
        <dbReference type="EMBL" id="WVZ55207.1"/>
    </source>
</evidence>
<evidence type="ECO:0000313" key="2">
    <source>
        <dbReference type="Proteomes" id="UP001341281"/>
    </source>
</evidence>
<accession>A0AAQ3PYI5</accession>
<name>A0AAQ3PYI5_PASNO</name>
<proteinExistence type="predicted"/>
<dbReference type="EMBL" id="CP144746">
    <property type="protein sequence ID" value="WVZ55207.1"/>
    <property type="molecule type" value="Genomic_DNA"/>
</dbReference>